<dbReference type="AlphaFoldDB" id="A0A318SCV7"/>
<evidence type="ECO:0000256" key="5">
    <source>
        <dbReference type="ARBA" id="ARBA00023239"/>
    </source>
</evidence>
<evidence type="ECO:0000313" key="9">
    <source>
        <dbReference type="EMBL" id="PYE56483.1"/>
    </source>
</evidence>
<feature type="binding site" evidence="8">
    <location>
        <position position="118"/>
    </location>
    <ligand>
        <name>Zn(2+)</name>
        <dbReference type="ChEBI" id="CHEBI:29105"/>
    </ligand>
</feature>
<gene>
    <name evidence="9" type="ORF">DES52_101287</name>
</gene>
<evidence type="ECO:0000256" key="8">
    <source>
        <dbReference type="PIRSR" id="PIRSR601765-1"/>
    </source>
</evidence>
<dbReference type="GO" id="GO:0004089">
    <property type="term" value="F:carbonate dehydratase activity"/>
    <property type="evidence" value="ECO:0007669"/>
    <property type="project" value="UniProtKB-EC"/>
</dbReference>
<feature type="binding site" evidence="8">
    <location>
        <position position="62"/>
    </location>
    <ligand>
        <name>Zn(2+)</name>
        <dbReference type="ChEBI" id="CHEBI:29105"/>
    </ligand>
</feature>
<dbReference type="Gene3D" id="3.40.1050.10">
    <property type="entry name" value="Carbonic anhydrase"/>
    <property type="match status" value="1"/>
</dbReference>
<dbReference type="EC" id="4.2.1.1" evidence="2"/>
<feature type="binding site" evidence="8">
    <location>
        <position position="64"/>
    </location>
    <ligand>
        <name>Zn(2+)</name>
        <dbReference type="ChEBI" id="CHEBI:29105"/>
    </ligand>
</feature>
<dbReference type="OrthoDB" id="9769739at2"/>
<evidence type="ECO:0000256" key="4">
    <source>
        <dbReference type="ARBA" id="ARBA00022833"/>
    </source>
</evidence>
<dbReference type="Proteomes" id="UP000248326">
    <property type="component" value="Unassembled WGS sequence"/>
</dbReference>
<proteinExistence type="inferred from homology"/>
<dbReference type="InterPro" id="IPR001765">
    <property type="entry name" value="Carbonic_anhydrase"/>
</dbReference>
<dbReference type="CDD" id="cd03378">
    <property type="entry name" value="beta_CA_cladeC"/>
    <property type="match status" value="1"/>
</dbReference>
<keyword evidence="5" id="KW-0456">Lyase</keyword>
<reference evidence="9 10" key="1">
    <citation type="submission" date="2018-06" db="EMBL/GenBank/DDBJ databases">
        <title>Genomic Encyclopedia of Type Strains, Phase IV (KMG-IV): sequencing the most valuable type-strain genomes for metagenomic binning, comparative biology and taxonomic classification.</title>
        <authorList>
            <person name="Goeker M."/>
        </authorList>
    </citation>
    <scope>NUCLEOTIDE SEQUENCE [LARGE SCALE GENOMIC DNA]</scope>
    <source>
        <strain evidence="9 10">DSM 18048</strain>
    </source>
</reference>
<dbReference type="PANTHER" id="PTHR11002:SF79">
    <property type="entry name" value="CARBONIC ANHYDRASE 2"/>
    <property type="match status" value="1"/>
</dbReference>
<comment type="cofactor">
    <cofactor evidence="8">
        <name>Zn(2+)</name>
        <dbReference type="ChEBI" id="CHEBI:29105"/>
    </cofactor>
    <text evidence="8">Binds 1 zinc ion per subunit.</text>
</comment>
<dbReference type="FunFam" id="3.40.1050.10:FF:000006">
    <property type="entry name" value="Carbonic anhydrase"/>
    <property type="match status" value="1"/>
</dbReference>
<evidence type="ECO:0000256" key="1">
    <source>
        <dbReference type="ARBA" id="ARBA00006217"/>
    </source>
</evidence>
<keyword evidence="4 8" id="KW-0862">Zinc</keyword>
<organism evidence="9 10">
    <name type="scientific">Deinococcus yavapaiensis KR-236</name>
    <dbReference type="NCBI Taxonomy" id="694435"/>
    <lineage>
        <taxon>Bacteria</taxon>
        <taxon>Thermotogati</taxon>
        <taxon>Deinococcota</taxon>
        <taxon>Deinococci</taxon>
        <taxon>Deinococcales</taxon>
        <taxon>Deinococcaceae</taxon>
        <taxon>Deinococcus</taxon>
    </lineage>
</organism>
<comment type="function">
    <text evidence="6">Catalyzes the reversible hydration of carbon dioxide to form bicarbonate.</text>
</comment>
<accession>A0A318SCV7</accession>
<dbReference type="SMART" id="SM00947">
    <property type="entry name" value="Pro_CA"/>
    <property type="match status" value="1"/>
</dbReference>
<keyword evidence="10" id="KW-1185">Reference proteome</keyword>
<dbReference type="PANTHER" id="PTHR11002">
    <property type="entry name" value="CARBONIC ANHYDRASE"/>
    <property type="match status" value="1"/>
</dbReference>
<dbReference type="Pfam" id="PF00484">
    <property type="entry name" value="Pro_CA"/>
    <property type="match status" value="1"/>
</dbReference>
<dbReference type="EMBL" id="QJSX01000001">
    <property type="protein sequence ID" value="PYE56483.1"/>
    <property type="molecule type" value="Genomic_DNA"/>
</dbReference>
<dbReference type="RefSeq" id="WP_110884969.1">
    <property type="nucleotide sequence ID" value="NZ_QJSX01000001.1"/>
</dbReference>
<evidence type="ECO:0000256" key="3">
    <source>
        <dbReference type="ARBA" id="ARBA00022723"/>
    </source>
</evidence>
<evidence type="ECO:0000313" key="10">
    <source>
        <dbReference type="Proteomes" id="UP000248326"/>
    </source>
</evidence>
<feature type="binding site" evidence="8">
    <location>
        <position position="115"/>
    </location>
    <ligand>
        <name>Zn(2+)</name>
        <dbReference type="ChEBI" id="CHEBI:29105"/>
    </ligand>
</feature>
<comment type="caution">
    <text evidence="9">The sequence shown here is derived from an EMBL/GenBank/DDBJ whole genome shotgun (WGS) entry which is preliminary data.</text>
</comment>
<dbReference type="InterPro" id="IPR036874">
    <property type="entry name" value="Carbonic_anhydrase_sf"/>
</dbReference>
<dbReference type="GO" id="GO:0008270">
    <property type="term" value="F:zinc ion binding"/>
    <property type="evidence" value="ECO:0007669"/>
    <property type="project" value="InterPro"/>
</dbReference>
<dbReference type="GO" id="GO:0015976">
    <property type="term" value="P:carbon utilization"/>
    <property type="evidence" value="ECO:0007669"/>
    <property type="project" value="InterPro"/>
</dbReference>
<dbReference type="PROSITE" id="PS00704">
    <property type="entry name" value="PROK_CO2_ANHYDRASE_1"/>
    <property type="match status" value="1"/>
</dbReference>
<evidence type="ECO:0000256" key="6">
    <source>
        <dbReference type="ARBA" id="ARBA00024993"/>
    </source>
</evidence>
<comment type="similarity">
    <text evidence="1">Belongs to the beta-class carbonic anhydrase family.</text>
</comment>
<comment type="catalytic activity">
    <reaction evidence="7">
        <text>hydrogencarbonate + H(+) = CO2 + H2O</text>
        <dbReference type="Rhea" id="RHEA:10748"/>
        <dbReference type="ChEBI" id="CHEBI:15377"/>
        <dbReference type="ChEBI" id="CHEBI:15378"/>
        <dbReference type="ChEBI" id="CHEBI:16526"/>
        <dbReference type="ChEBI" id="CHEBI:17544"/>
        <dbReference type="EC" id="4.2.1.1"/>
    </reaction>
</comment>
<dbReference type="SUPFAM" id="SSF53056">
    <property type="entry name" value="beta-carbonic anhydrase, cab"/>
    <property type="match status" value="1"/>
</dbReference>
<dbReference type="InterPro" id="IPR015892">
    <property type="entry name" value="Carbonic_anhydrase_CS"/>
</dbReference>
<evidence type="ECO:0000256" key="2">
    <source>
        <dbReference type="ARBA" id="ARBA00012925"/>
    </source>
</evidence>
<sequence length="208" mass="22385">MSYSGPTFTSEASEHAADLALRRLLAGNHRYVSGNRAHPHQSERWRHDVAGGQSPFAVVLACADSRVAPELLFDQGLGDLFVLRVAGNILDDLLLGSVEFAVRQFDVPLVLVLGHDRCGAVSATLDAVTTGTVPTDHVRAIVAALEPAVQEAMRLGGDVVDHAVRANVRHVVRQLETAEPLLVERVREGRLAIVGGRYDMESGTVEVI</sequence>
<keyword evidence="3 8" id="KW-0479">Metal-binding</keyword>
<protein>
    <recommendedName>
        <fullName evidence="2">carbonic anhydrase</fullName>
        <ecNumber evidence="2">4.2.1.1</ecNumber>
    </recommendedName>
</protein>
<evidence type="ECO:0000256" key="7">
    <source>
        <dbReference type="ARBA" id="ARBA00048348"/>
    </source>
</evidence>
<name>A0A318SCV7_9DEIO</name>